<dbReference type="Gene3D" id="3.30.750.44">
    <property type="match status" value="1"/>
</dbReference>
<feature type="transmembrane region" description="Helical" evidence="1">
    <location>
        <begin position="12"/>
        <end position="30"/>
    </location>
</feature>
<name>A0A379CI42_9FIRM</name>
<dbReference type="InterPro" id="IPR029045">
    <property type="entry name" value="ClpP/crotonase-like_dom_sf"/>
</dbReference>
<organism evidence="3 4">
    <name type="scientific">Peptostreptococcus anaerobius</name>
    <dbReference type="NCBI Taxonomy" id="1261"/>
    <lineage>
        <taxon>Bacteria</taxon>
        <taxon>Bacillati</taxon>
        <taxon>Bacillota</taxon>
        <taxon>Clostridia</taxon>
        <taxon>Peptostreptococcales</taxon>
        <taxon>Peptostreptococcaceae</taxon>
        <taxon>Peptostreptococcus</taxon>
    </lineage>
</organism>
<keyword evidence="1" id="KW-0812">Transmembrane</keyword>
<dbReference type="RefSeq" id="WP_002843949.1">
    <property type="nucleotide sequence ID" value="NZ_FOVA01000043.1"/>
</dbReference>
<feature type="domain" description="Tail specific protease" evidence="2">
    <location>
        <begin position="201"/>
        <end position="411"/>
    </location>
</feature>
<proteinExistence type="predicted"/>
<reference evidence="3 4" key="1">
    <citation type="submission" date="2018-06" db="EMBL/GenBank/DDBJ databases">
        <authorList>
            <consortium name="Pathogen Informatics"/>
            <person name="Doyle S."/>
        </authorList>
    </citation>
    <scope>NUCLEOTIDE SEQUENCE [LARGE SCALE GENOMIC DNA]</scope>
    <source>
        <strain evidence="3 4">NCTC11460</strain>
    </source>
</reference>
<evidence type="ECO:0000313" key="3">
    <source>
        <dbReference type="EMBL" id="SUB62071.1"/>
    </source>
</evidence>
<dbReference type="GeneID" id="79842855"/>
<dbReference type="InterPro" id="IPR005151">
    <property type="entry name" value="Tail-specific_protease"/>
</dbReference>
<sequence>MKSRNERKINILLAVFVVVVVISLNISWIGRFVSYHIKFSDMPKVGSPIITKEDYISDFDYAYDVLKETYPYFEVNKKLSGVDWLANRDKYRAEISKSTSDSDFYKKMNDILEDLHNGHTHLINEKEGLSYYMIYKMNSWGSDLIGELASEYEYPTARARYNINNDTVKEAFKKHDSDDYMDDLSGNEGKSNVQVGDIKKDLAYIKVNVMQNGPGIEKDEKVILPYLEKIKNYKALVIDIRGNAGGNSSYYTDFLYPIIIDKPYSVKNYLFIRSDRNPKIVDMMGFEKLNEVTIKSFGFPAQTKDILKDFNFYNHDLEYIKPNKNSIRFKGNIYLLVDKGVYSSAEGMASFTKESGLATLVGEKTGGDGIGFDPMQVHLPKTGYVMRYSYSLGTTESGLINELEQTRPDIVCSPDTSGPLINQPCIKEILKREGKI</sequence>
<dbReference type="EMBL" id="UGTB01000004">
    <property type="protein sequence ID" value="SUB62071.1"/>
    <property type="molecule type" value="Genomic_DNA"/>
</dbReference>
<gene>
    <name evidence="3" type="ORF">NCTC11460_02067</name>
</gene>
<dbReference type="GO" id="GO:0006508">
    <property type="term" value="P:proteolysis"/>
    <property type="evidence" value="ECO:0007669"/>
    <property type="project" value="InterPro"/>
</dbReference>
<dbReference type="Pfam" id="PF03572">
    <property type="entry name" value="Peptidase_S41"/>
    <property type="match status" value="1"/>
</dbReference>
<evidence type="ECO:0000256" key="1">
    <source>
        <dbReference type="SAM" id="Phobius"/>
    </source>
</evidence>
<dbReference type="SUPFAM" id="SSF52096">
    <property type="entry name" value="ClpP/crotonase"/>
    <property type="match status" value="1"/>
</dbReference>
<dbReference type="GO" id="GO:0008236">
    <property type="term" value="F:serine-type peptidase activity"/>
    <property type="evidence" value="ECO:0007669"/>
    <property type="project" value="InterPro"/>
</dbReference>
<evidence type="ECO:0000313" key="4">
    <source>
        <dbReference type="Proteomes" id="UP000255101"/>
    </source>
</evidence>
<dbReference type="Proteomes" id="UP000255101">
    <property type="component" value="Unassembled WGS sequence"/>
</dbReference>
<protein>
    <submittedName>
        <fullName evidence="3">C-terminal processing peptidase</fullName>
    </submittedName>
</protein>
<keyword evidence="1" id="KW-0472">Membrane</keyword>
<dbReference type="AlphaFoldDB" id="A0A379CI42"/>
<accession>A0A379CI42</accession>
<evidence type="ECO:0000259" key="2">
    <source>
        <dbReference type="Pfam" id="PF03572"/>
    </source>
</evidence>
<dbReference type="Gene3D" id="3.90.226.10">
    <property type="entry name" value="2-enoyl-CoA Hydratase, Chain A, domain 1"/>
    <property type="match status" value="1"/>
</dbReference>
<keyword evidence="1" id="KW-1133">Transmembrane helix</keyword>